<name>A0A558R456_9SPHN</name>
<accession>A0A558R456</accession>
<dbReference type="RefSeq" id="WP_145151241.1">
    <property type="nucleotide sequence ID" value="NZ_VNIM01000037.1"/>
</dbReference>
<dbReference type="EMBL" id="VNIM01000037">
    <property type="protein sequence ID" value="TVV74173.1"/>
    <property type="molecule type" value="Genomic_DNA"/>
</dbReference>
<reference evidence="1 2" key="1">
    <citation type="submission" date="2019-07" db="EMBL/GenBank/DDBJ databases">
        <title>Sphingomonas solaris sp. nov., isolated from a solar panel from Boston, Massachusetts.</title>
        <authorList>
            <person name="Tanner K."/>
            <person name="Pascual J."/>
            <person name="Mancuso C."/>
            <person name="Pereto J."/>
            <person name="Khalil A."/>
            <person name="Vilanova C."/>
        </authorList>
    </citation>
    <scope>NUCLEOTIDE SEQUENCE [LARGE SCALE GENOMIC DNA]</scope>
    <source>
        <strain evidence="1 2">R4DWN</strain>
    </source>
</reference>
<sequence>MHSKHLADIYRDKVGRLTSAFEDEGIQSQAFERLRALIETVVLTPEDGELAIILRGELASMLELTASVAMQNAPSAVAEGALQVKMVAGTRFHLNLRASSVASRAGALLSFGSFRKLFAAAARASEHRRSLRTPPRR</sequence>
<dbReference type="OrthoDB" id="7277848at2"/>
<comment type="caution">
    <text evidence="1">The sequence shown here is derived from an EMBL/GenBank/DDBJ whole genome shotgun (WGS) entry which is preliminary data.</text>
</comment>
<evidence type="ECO:0000313" key="2">
    <source>
        <dbReference type="Proteomes" id="UP000318681"/>
    </source>
</evidence>
<proteinExistence type="predicted"/>
<dbReference type="AlphaFoldDB" id="A0A558R456"/>
<dbReference type="Proteomes" id="UP000318681">
    <property type="component" value="Unassembled WGS sequence"/>
</dbReference>
<keyword evidence="2" id="KW-1185">Reference proteome</keyword>
<evidence type="ECO:0000313" key="1">
    <source>
        <dbReference type="EMBL" id="TVV74173.1"/>
    </source>
</evidence>
<organism evidence="1 2">
    <name type="scientific">Alterirhizorhabdus solaris</name>
    <dbReference type="NCBI Taxonomy" id="2529389"/>
    <lineage>
        <taxon>Bacteria</taxon>
        <taxon>Pseudomonadati</taxon>
        <taxon>Pseudomonadota</taxon>
        <taxon>Alphaproteobacteria</taxon>
        <taxon>Sphingomonadales</taxon>
        <taxon>Rhizorhabdaceae</taxon>
        <taxon>Alterirhizorhabdus</taxon>
    </lineage>
</organism>
<protein>
    <submittedName>
        <fullName evidence="1">Uncharacterized protein</fullName>
    </submittedName>
</protein>
<gene>
    <name evidence="1" type="ORF">FOY91_10610</name>
</gene>